<proteinExistence type="predicted"/>
<dbReference type="InterPro" id="IPR036770">
    <property type="entry name" value="Ankyrin_rpt-contain_sf"/>
</dbReference>
<feature type="region of interest" description="Disordered" evidence="4">
    <location>
        <begin position="715"/>
        <end position="735"/>
    </location>
</feature>
<reference evidence="5 6" key="1">
    <citation type="journal article" date="2018" name="MBio">
        <title>Comparative Genomics Reveals the Core Gene Toolbox for the Fungus-Insect Symbiosis.</title>
        <authorList>
            <person name="Wang Y."/>
            <person name="Stata M."/>
            <person name="Wang W."/>
            <person name="Stajich J.E."/>
            <person name="White M.M."/>
            <person name="Moncalvo J.M."/>
        </authorList>
    </citation>
    <scope>NUCLEOTIDE SEQUENCE [LARGE SCALE GENOMIC DNA]</scope>
    <source>
        <strain evidence="5 6">AUS-77-4</strain>
    </source>
</reference>
<dbReference type="PROSITE" id="PS50297">
    <property type="entry name" value="ANK_REP_REGION"/>
    <property type="match status" value="6"/>
</dbReference>
<protein>
    <submittedName>
        <fullName evidence="5">Uncharacterized protein</fullName>
    </submittedName>
</protein>
<dbReference type="Gene3D" id="1.25.40.10">
    <property type="entry name" value="Tetratricopeptide repeat domain"/>
    <property type="match status" value="2"/>
</dbReference>
<dbReference type="InterPro" id="IPR002110">
    <property type="entry name" value="Ankyrin_rpt"/>
</dbReference>
<organism evidence="5 6">
    <name type="scientific">Furculomyces boomerangus</name>
    <dbReference type="NCBI Taxonomy" id="61424"/>
    <lineage>
        <taxon>Eukaryota</taxon>
        <taxon>Fungi</taxon>
        <taxon>Fungi incertae sedis</taxon>
        <taxon>Zoopagomycota</taxon>
        <taxon>Kickxellomycotina</taxon>
        <taxon>Harpellomycetes</taxon>
        <taxon>Harpellales</taxon>
        <taxon>Harpellaceae</taxon>
        <taxon>Furculomyces</taxon>
    </lineage>
</organism>
<keyword evidence="2 3" id="KW-0040">ANK repeat</keyword>
<feature type="repeat" description="ANK" evidence="3">
    <location>
        <begin position="526"/>
        <end position="558"/>
    </location>
</feature>
<evidence type="ECO:0000256" key="2">
    <source>
        <dbReference type="ARBA" id="ARBA00023043"/>
    </source>
</evidence>
<feature type="repeat" description="ANK" evidence="3">
    <location>
        <begin position="376"/>
        <end position="408"/>
    </location>
</feature>
<comment type="caution">
    <text evidence="5">The sequence shown here is derived from an EMBL/GenBank/DDBJ whole genome shotgun (WGS) entry which is preliminary data.</text>
</comment>
<evidence type="ECO:0000256" key="1">
    <source>
        <dbReference type="ARBA" id="ARBA00022737"/>
    </source>
</evidence>
<feature type="repeat" description="ANK" evidence="3">
    <location>
        <begin position="556"/>
        <end position="588"/>
    </location>
</feature>
<dbReference type="InterPro" id="IPR011990">
    <property type="entry name" value="TPR-like_helical_dom_sf"/>
</dbReference>
<feature type="repeat" description="ANK" evidence="3">
    <location>
        <begin position="496"/>
        <end position="528"/>
    </location>
</feature>
<name>A0A2T9Y1G6_9FUNG</name>
<dbReference type="SMART" id="SM00028">
    <property type="entry name" value="TPR"/>
    <property type="match status" value="4"/>
</dbReference>
<evidence type="ECO:0000256" key="3">
    <source>
        <dbReference type="PROSITE-ProRule" id="PRU00023"/>
    </source>
</evidence>
<dbReference type="SUPFAM" id="SSF81901">
    <property type="entry name" value="HCP-like"/>
    <property type="match status" value="1"/>
</dbReference>
<dbReference type="EMBL" id="MBFT01000954">
    <property type="protein sequence ID" value="PVU86196.1"/>
    <property type="molecule type" value="Genomic_DNA"/>
</dbReference>
<dbReference type="Pfam" id="PF12796">
    <property type="entry name" value="Ank_2"/>
    <property type="match status" value="4"/>
</dbReference>
<feature type="repeat" description="ANK" evidence="3">
    <location>
        <begin position="586"/>
        <end position="618"/>
    </location>
</feature>
<dbReference type="PROSITE" id="PS50088">
    <property type="entry name" value="ANK_REPEAT"/>
    <property type="match status" value="8"/>
</dbReference>
<keyword evidence="6" id="KW-1185">Reference proteome</keyword>
<accession>A0A2T9Y1G6</accession>
<dbReference type="PANTHER" id="PTHR24188">
    <property type="entry name" value="ANKYRIN REPEAT PROTEIN"/>
    <property type="match status" value="1"/>
</dbReference>
<feature type="region of interest" description="Disordered" evidence="4">
    <location>
        <begin position="1972"/>
        <end position="1994"/>
    </location>
</feature>
<dbReference type="SMART" id="SM00248">
    <property type="entry name" value="ANK"/>
    <property type="match status" value="12"/>
</dbReference>
<feature type="repeat" description="ANK" evidence="3">
    <location>
        <begin position="406"/>
        <end position="438"/>
    </location>
</feature>
<feature type="repeat" description="ANK" evidence="3">
    <location>
        <begin position="346"/>
        <end position="378"/>
    </location>
</feature>
<dbReference type="SUPFAM" id="SSF48403">
    <property type="entry name" value="Ankyrin repeat"/>
    <property type="match status" value="2"/>
</dbReference>
<dbReference type="Proteomes" id="UP000245699">
    <property type="component" value="Unassembled WGS sequence"/>
</dbReference>
<dbReference type="PANTHER" id="PTHR24188:SF29">
    <property type="entry name" value="GH09064P"/>
    <property type="match status" value="1"/>
</dbReference>
<gene>
    <name evidence="5" type="ORF">BB559_006608</name>
</gene>
<feature type="repeat" description="ANK" evidence="3">
    <location>
        <begin position="316"/>
        <end position="348"/>
    </location>
</feature>
<dbReference type="SUPFAM" id="SSF48452">
    <property type="entry name" value="TPR-like"/>
    <property type="match status" value="1"/>
</dbReference>
<dbReference type="SUPFAM" id="SSF140860">
    <property type="entry name" value="Pseudo ankyrin repeat-like"/>
    <property type="match status" value="1"/>
</dbReference>
<dbReference type="OrthoDB" id="10006270at2759"/>
<keyword evidence="1" id="KW-0677">Repeat</keyword>
<sequence length="1994" mass="225050">MNSISSYGILTKIFIFSENLKLRFVSRNFYEISASDSVKADFLINKFGKKNVLEISEDGFVNYPKLLTKQELVFKILEKGVEPDSKQNLFNISIVRGWNKVVEFLLNHFIQITKEGFESIAQQRKQESEIEKSISSNQETKYYIPKIDINLHDQKGFKLAISNKQIGITKLILNAHKIKLNLDEPNIKILPHKKLVMSRFDQELLCDLLEEGGIDLLKLFFTNGFLNYHVGGFIFTEFCKRGNIKFIKFLADNGADIDLCFGKPLKSAIENNHSEAAKYLVERGANTEGFFNLEFLSQLSTNSDSFDKKSFNIYSKNDFTVQGASSNGYLDIVKNLVENGADIHQNNEVALKEASENGYLDIVKYLVGNGANIHADQEWALGMASKSGYLDVVKYLVEKGAKVQARENLALGIACINERLDIVKYLIENGADLKAESWWRKVFKDKNAHLDVVDYLVERGLNYHIRRIFVLGVASSKGRLDIVKFLVENGADIHENFDEALRWASYNDHLEIVKYLVKNGADIHAEDDDALVSASESGYLDVVKYLVENGADVHAEYSCALMFASQEGHLGVVKYLVENGVDIHVNDDDALSLASEKGHLEVVKYLVENGADVHAGNNYALRVAQRNCFTEIVNLRLVQSSNHLFPSGVSSKQNSPDQVEFFQTTSNLNDNASINNSFNNPNVQEHSNFKQSIPSNLFSNSSRNEQRISLEKRHLSSQNKSYHKLNTPKIDQTPAKNRSDLFFSKAPNSNNSVEIISPLINVRESFQTQVKSSEKKKHPFDFISKNEHLKPQEKNDIDARHLLAGSPIVIDITPGMESKEPNPSNQTETLLDEFSAPYNSNRLAEEFGALCGHRKDLMAYKSALVFAKLAYLLYKNNKDLVTYVDLLVTLGDYGQAEEILFNSGLQIESMEKEEKINLIKIGITISMRMNKISRVGYLQQLLNKSQNSILFSVPNSKNDPNNNYKKGIKDDFKSDGISLLQKKLGKTNENNPNKNQKYKKFNFAVPKNNTFINNLNKKNTDSVFKESKISKDVDTTFNNKFPKIASEEFMIKNKERMDTSWEWYICGLSIFQSRNVFGWEHKLNELRMKYPLEMGKLFNEPSSRRTSGGIGYNQYVFETPSNPLSYKRTGGGITVKDSVEILGVVKLCWKEAVCADPRCWEAWSGLRNCGIISIFEEKKLIEEEIDWIACSDGNTSSLNFFKNYTIATGFPYSTDERVSKAKQYLKVNFDIASADWEIGLLEAERLLINGYSELTVKHLTNSIEKTKRIAHIDHSHVDSGAQLIALCAWVQMLNKDMLYAKAQTLCDYYGVSKLAYMAKSSDGGEKSYFMDYENNSGFGSDKDFGLFDLDFLNDTQSNGMAKLLDNQNPSSFDAVWNILDTTGEVGLRTLLPSKIQRIKSIQESSSASRTGKNNCVLGVEPLSINSGMNNSYSVPISMHTHRLCSTMSGESLCYFAIGCYHLACAIGNNSSNAGEVEHDLDYDFKQEFKSKNFSSIMPTDKDTIEARRWFAKATMYAPLSVLAWLAFGYTFYIVYDYDRAIQAVSSAVVVSNPSGIFQESVVTPNELGFLDQPNLTKIDKTMLGRNSHLPLCFLGTLYLNTKNLKKAELCFDASIISLLGIDMQTLEKNHLVDFITKKGISGWSTSEKEKECEKNLLLLASDSELLNEIGVLKLKQNKIDESIIWTSAALKCSLNYDSKLDFDNNYTFGAFNFGSDRIKANLVQKAIYCNNLSYCYKTAGNFILARKFAEMATSFDPTNIDSLLILAFIYYELSPPSTFNETEKDKDTFSNIFVQDTLETNVGVEMEDEMIYKCIDTCHQILSISPYNAICAELLEMALELAKNKNRIEKSSDGLNPSINGFGGDGHSPKTTKIMEDLDEFLSDSIYSNPIIEMVSNQKLNNSKIYSTPLNPKNKNVLFDTGIRNFGKVDSLDIIVEQGRDFECTPKPVRGNLEETRNPFMDSGRRDFIVENYEEEENQSIEMGSDSDDMELDE</sequence>
<evidence type="ECO:0000313" key="5">
    <source>
        <dbReference type="EMBL" id="PVU86196.1"/>
    </source>
</evidence>
<dbReference type="InterPro" id="IPR019734">
    <property type="entry name" value="TPR_rpt"/>
</dbReference>
<evidence type="ECO:0000256" key="4">
    <source>
        <dbReference type="SAM" id="MobiDB-lite"/>
    </source>
</evidence>
<evidence type="ECO:0000313" key="6">
    <source>
        <dbReference type="Proteomes" id="UP000245699"/>
    </source>
</evidence>
<dbReference type="STRING" id="61424.A0A2T9Y1G6"/>
<dbReference type="Gene3D" id="1.25.40.20">
    <property type="entry name" value="Ankyrin repeat-containing domain"/>
    <property type="match status" value="4"/>
</dbReference>